<keyword evidence="1" id="KW-0732">Signal</keyword>
<protein>
    <submittedName>
        <fullName evidence="4">ATP phosphoribosyltransferase</fullName>
    </submittedName>
</protein>
<reference evidence="4 5" key="1">
    <citation type="submission" date="2013-02" db="EMBL/GenBank/DDBJ databases">
        <title>Co-occurrence of anaerobic bacteria in colorectal carcinomas.</title>
        <authorList>
            <person name="Holt R.A."/>
            <person name="Warren R.L."/>
            <person name="Allen-Vercoe E."/>
            <person name="Pleasance S."/>
            <person name="Freeman D.J."/>
            <person name="Watson P."/>
            <person name="Moore R."/>
            <person name="Cochrane K."/>
        </authorList>
    </citation>
    <scope>NUCLEOTIDE SEQUENCE [LARGE SCALE GENOMIC DNA]</scope>
    <source>
        <strain evidence="4 5">CC57C</strain>
    </source>
</reference>
<dbReference type="GO" id="GO:0016757">
    <property type="term" value="F:glycosyltransferase activity"/>
    <property type="evidence" value="ECO:0007669"/>
    <property type="project" value="UniProtKB-KW"/>
</dbReference>
<name>M3HYW1_9BACT</name>
<organism evidence="4 5">
    <name type="scientific">Campylobacter showae CC57C</name>
    <dbReference type="NCBI Taxonomy" id="1073353"/>
    <lineage>
        <taxon>Bacteria</taxon>
        <taxon>Pseudomonadati</taxon>
        <taxon>Campylobacterota</taxon>
        <taxon>Epsilonproteobacteria</taxon>
        <taxon>Campylobacterales</taxon>
        <taxon>Campylobacteraceae</taxon>
        <taxon>Campylobacter</taxon>
    </lineage>
</organism>
<dbReference type="AlphaFoldDB" id="M3HYW1"/>
<evidence type="ECO:0000313" key="5">
    <source>
        <dbReference type="Proteomes" id="UP000011782"/>
    </source>
</evidence>
<dbReference type="Proteomes" id="UP000011782">
    <property type="component" value="Unassembled WGS sequence"/>
</dbReference>
<dbReference type="InterPro" id="IPR027282">
    <property type="entry name" value="TPS"/>
</dbReference>
<keyword evidence="4" id="KW-0328">Glycosyltransferase</keyword>
<dbReference type="InterPro" id="IPR051544">
    <property type="entry name" value="TPS_OM_transporter"/>
</dbReference>
<keyword evidence="4" id="KW-0808">Transferase</keyword>
<comment type="caution">
    <text evidence="4">The sequence shown here is derived from an EMBL/GenBank/DDBJ whole genome shotgun (WGS) entry which is preliminary data.</text>
</comment>
<dbReference type="OrthoDB" id="290122at2"/>
<dbReference type="STRING" id="1073353.H740_11507"/>
<dbReference type="Gene3D" id="2.40.160.50">
    <property type="entry name" value="membrane protein fhac: a member of the omp85/tpsb transporter family"/>
    <property type="match status" value="1"/>
</dbReference>
<feature type="domain" description="ShlB POTRA" evidence="3">
    <location>
        <begin position="162"/>
        <end position="218"/>
    </location>
</feature>
<accession>M3HYW1</accession>
<dbReference type="InterPro" id="IPR005565">
    <property type="entry name" value="Hemolysn_activator_HlyB_C"/>
</dbReference>
<evidence type="ECO:0000259" key="2">
    <source>
        <dbReference type="Pfam" id="PF03865"/>
    </source>
</evidence>
<feature type="domain" description="Haemolysin activator HlyB C-terminal" evidence="2">
    <location>
        <begin position="224"/>
        <end position="542"/>
    </location>
</feature>
<feature type="signal peptide" evidence="1">
    <location>
        <begin position="1"/>
        <end position="24"/>
    </location>
</feature>
<dbReference type="GO" id="GO:0098046">
    <property type="term" value="C:type V protein secretion system complex"/>
    <property type="evidence" value="ECO:0007669"/>
    <property type="project" value="TreeGrafter"/>
</dbReference>
<dbReference type="Pfam" id="PF03865">
    <property type="entry name" value="ShlB"/>
    <property type="match status" value="1"/>
</dbReference>
<dbReference type="Gene3D" id="3.10.20.310">
    <property type="entry name" value="membrane protein fhac"/>
    <property type="match status" value="1"/>
</dbReference>
<dbReference type="GO" id="GO:0046819">
    <property type="term" value="P:protein secretion by the type V secretion system"/>
    <property type="evidence" value="ECO:0007669"/>
    <property type="project" value="TreeGrafter"/>
</dbReference>
<evidence type="ECO:0000313" key="4">
    <source>
        <dbReference type="EMBL" id="EMG29504.1"/>
    </source>
</evidence>
<dbReference type="EMBL" id="AOTD01000269">
    <property type="protein sequence ID" value="EMG29504.1"/>
    <property type="molecule type" value="Genomic_DNA"/>
</dbReference>
<dbReference type="PIRSF" id="PIRSF029745">
    <property type="entry name" value="FhaC"/>
    <property type="match status" value="1"/>
</dbReference>
<proteinExistence type="predicted"/>
<feature type="chain" id="PRO_5004034347" evidence="1">
    <location>
        <begin position="25"/>
        <end position="582"/>
    </location>
</feature>
<dbReference type="Pfam" id="PF17287">
    <property type="entry name" value="POTRA_3"/>
    <property type="match status" value="1"/>
</dbReference>
<dbReference type="GO" id="GO:0008320">
    <property type="term" value="F:protein transmembrane transporter activity"/>
    <property type="evidence" value="ECO:0007669"/>
    <property type="project" value="TreeGrafter"/>
</dbReference>
<dbReference type="InterPro" id="IPR035251">
    <property type="entry name" value="ShlB_POTRA"/>
</dbReference>
<dbReference type="RefSeq" id="WP_002953902.1">
    <property type="nucleotide sequence ID" value="NZ_AOTD01000269.1"/>
</dbReference>
<evidence type="ECO:0000259" key="3">
    <source>
        <dbReference type="Pfam" id="PF17287"/>
    </source>
</evidence>
<dbReference type="PANTHER" id="PTHR34597:SF3">
    <property type="entry name" value="OUTER MEMBRANE TRANSPORTER CDIB"/>
    <property type="match status" value="1"/>
</dbReference>
<gene>
    <name evidence="4" type="ORF">H740_11507</name>
</gene>
<dbReference type="PATRIC" id="fig|1073353.3.peg.2452"/>
<dbReference type="PANTHER" id="PTHR34597">
    <property type="entry name" value="SLR1661 PROTEIN"/>
    <property type="match status" value="1"/>
</dbReference>
<sequence length="582" mass="65193">MFYAYKNKSLKIMLLLSTICVCLFGVNEPNINQRESVNEQNIIKQAQSLSKHSDIKLEQWSDNDTKIPQLDLNESPCFEIDYIALDDKDSNEGYKFQNYLRSTLSDLGFKGGMCLGENSINAIISSFNNKIISAGYITTTANIKPVNLKSRRLEFELNLGTINSISINNDNNQRHRGMLFSAFGEIDHNKTLNIRNIEQALENISNATLGEVDVSLAPSKAINSTDIIITRKSRALPLSLFLGLDNAGSKETGRYQTSAALSAFNLLGFNESYAISVGKAVFNKEETRLNNENKKGGSHNHYINFSVPFGQYAVNYTNSRYSYDQIIAGANNLYKYSGVSRVQNLGLYYLFYRDQNLKSTAFINFFKRNSQNYIEEFELANQRRVTAGYELGVKSQLNINSSQLYGSLSYKRGTGMLGAQPAPEQSIGEGTSRMKIWLLDLGYKSRLNNNITYDAHLHAQYNTSKLTLQDRLSIGGIYSIRGFDGRMSLVGQKGIYLRNTLSYNYVSNHALYFALDGGAVYDTTSQSYNSNKLAGAGIGIKGSFEALGTNLNYDLLFSKPIYKPKYFETNKVHIGFRIGLGF</sequence>
<evidence type="ECO:0000256" key="1">
    <source>
        <dbReference type="SAM" id="SignalP"/>
    </source>
</evidence>